<dbReference type="PANTHER" id="PTHR37829:SF3">
    <property type="entry name" value="PROTEIN JAYE-RELATED"/>
    <property type="match status" value="1"/>
</dbReference>
<feature type="domain" description="Baseplate J-like central" evidence="2">
    <location>
        <begin position="182"/>
        <end position="261"/>
    </location>
</feature>
<accession>A0ABW1VA28</accession>
<evidence type="ECO:0000313" key="4">
    <source>
        <dbReference type="EMBL" id="MFC6334286.1"/>
    </source>
</evidence>
<proteinExistence type="inferred from homology"/>
<protein>
    <submittedName>
        <fullName evidence="4">Baseplate J/gp47 family protein</fullName>
    </submittedName>
</protein>
<reference evidence="5" key="1">
    <citation type="journal article" date="2019" name="Int. J. Syst. Evol. Microbiol.">
        <title>The Global Catalogue of Microorganisms (GCM) 10K type strain sequencing project: providing services to taxonomists for standard genome sequencing and annotation.</title>
        <authorList>
            <consortium name="The Broad Institute Genomics Platform"/>
            <consortium name="The Broad Institute Genome Sequencing Center for Infectious Disease"/>
            <person name="Wu L."/>
            <person name="Ma J."/>
        </authorList>
    </citation>
    <scope>NUCLEOTIDE SEQUENCE [LARGE SCALE GENOMIC DNA]</scope>
    <source>
        <strain evidence="5">PCU 280</strain>
    </source>
</reference>
<comment type="caution">
    <text evidence="4">The sequence shown here is derived from an EMBL/GenBank/DDBJ whole genome shotgun (WGS) entry which is preliminary data.</text>
</comment>
<evidence type="ECO:0000256" key="1">
    <source>
        <dbReference type="ARBA" id="ARBA00038087"/>
    </source>
</evidence>
<evidence type="ECO:0000259" key="2">
    <source>
        <dbReference type="Pfam" id="PF26078"/>
    </source>
</evidence>
<dbReference type="Pfam" id="PF26078">
    <property type="entry name" value="Baseplate_J_M"/>
    <property type="match status" value="1"/>
</dbReference>
<feature type="domain" description="Baseplate J-like C-terminal" evidence="3">
    <location>
        <begin position="268"/>
        <end position="357"/>
    </location>
</feature>
<evidence type="ECO:0000259" key="3">
    <source>
        <dbReference type="Pfam" id="PF26079"/>
    </source>
</evidence>
<dbReference type="PANTHER" id="PTHR37829">
    <property type="entry name" value="PHAGE-LIKE ELEMENT PBSX PROTEIN XKDT"/>
    <property type="match status" value="1"/>
</dbReference>
<organism evidence="4 5">
    <name type="scientific">Paenibacillus septentrionalis</name>
    <dbReference type="NCBI Taxonomy" id="429342"/>
    <lineage>
        <taxon>Bacteria</taxon>
        <taxon>Bacillati</taxon>
        <taxon>Bacillota</taxon>
        <taxon>Bacilli</taxon>
        <taxon>Bacillales</taxon>
        <taxon>Paenibacillaceae</taxon>
        <taxon>Paenibacillus</taxon>
    </lineage>
</organism>
<keyword evidence="5" id="KW-1185">Reference proteome</keyword>
<dbReference type="InterPro" id="IPR052399">
    <property type="entry name" value="Phage_Baseplate_Assmbl_Protein"/>
</dbReference>
<dbReference type="EMBL" id="JBHSTE010000005">
    <property type="protein sequence ID" value="MFC6334286.1"/>
    <property type="molecule type" value="Genomic_DNA"/>
</dbReference>
<evidence type="ECO:0000313" key="5">
    <source>
        <dbReference type="Proteomes" id="UP001596233"/>
    </source>
</evidence>
<dbReference type="InterPro" id="IPR058530">
    <property type="entry name" value="Baseplate_J-like_C"/>
</dbReference>
<name>A0ABW1VA28_9BACL</name>
<dbReference type="Proteomes" id="UP001596233">
    <property type="component" value="Unassembled WGS sequence"/>
</dbReference>
<dbReference type="InterPro" id="IPR058531">
    <property type="entry name" value="Baseplate_J_M"/>
</dbReference>
<dbReference type="Pfam" id="PF26079">
    <property type="entry name" value="Baseplate_J_C"/>
    <property type="match status" value="1"/>
</dbReference>
<comment type="similarity">
    <text evidence="1">Belongs to the Mu gp47/PBSX XkdT family.</text>
</comment>
<dbReference type="RefSeq" id="WP_379236630.1">
    <property type="nucleotide sequence ID" value="NZ_JBHSTE010000005.1"/>
</dbReference>
<sequence>MYEHMTYEAILERMLNRVSNSIDKREGSVIYDALAPAAAELAQMYIELDINYNLSFADTASGEYLTRRAAEFGVNRSVATAAVRQGLFYNASHALMDVPIGTRYAIADLTYTVTERISNGVYRLTCESTGTVGNEQYGALLPIDFVANLARAELSEVLVPGEDEESDESLRQRLYDTVNEPAFGGNVADYKNKVNAIAGIGATKVYPAWQGGGTVKCTVISSDWSIPSSALIHEAQTIIDPSINSAQGIGLAPIGHVVTIAGVAGQAINVETTLTLSGDVTIEQVKADIEASIEDYLLQLRKDWANQQQLIVRIAQIDARLLTVTSVEDVTDTKINGSPTNLTLGTDEVPLLGTVNANG</sequence>
<gene>
    <name evidence="4" type="ORF">ACFP56_16785</name>
</gene>